<evidence type="ECO:0000256" key="5">
    <source>
        <dbReference type="SAM" id="SignalP"/>
    </source>
</evidence>
<evidence type="ECO:0000256" key="4">
    <source>
        <dbReference type="SAM" id="MobiDB-lite"/>
    </source>
</evidence>
<dbReference type="AlphaFoldDB" id="A0AA51B0K2"/>
<feature type="chain" id="PRO_5041298050" evidence="5">
    <location>
        <begin position="23"/>
        <end position="89"/>
    </location>
</feature>
<name>A0AA51B0K2_CONBU</name>
<dbReference type="GO" id="GO:0005576">
    <property type="term" value="C:extracellular region"/>
    <property type="evidence" value="ECO:0007669"/>
    <property type="project" value="UniProtKB-SubCell"/>
</dbReference>
<proteinExistence type="evidence at transcript level"/>
<evidence type="ECO:0000256" key="3">
    <source>
        <dbReference type="ARBA" id="ARBA00022872"/>
    </source>
</evidence>
<keyword evidence="3" id="KW-0872">Ion channel impairing toxin</keyword>
<reference evidence="6" key="1">
    <citation type="submission" date="2023-06" db="EMBL/GenBank/DDBJ databases">
        <title>Sodium Channel Toxins from Rare Species of Marine Cone Snail.</title>
        <authorList>
            <person name="Robinson S.D."/>
        </authorList>
    </citation>
    <scope>NUCLEOTIDE SEQUENCE</scope>
</reference>
<dbReference type="Pfam" id="PF02950">
    <property type="entry name" value="Conotoxin"/>
    <property type="match status" value="1"/>
</dbReference>
<keyword evidence="3" id="KW-0800">Toxin</keyword>
<sequence>MMSKLGVLLTICLLLFPLFALSQDGDQPADRPAERMQDDISSEQNPLLEKRVGHTCCRPKPKPKKKPKQNGKRACGRWCRDHARCCGRR</sequence>
<organism evidence="6">
    <name type="scientific">Conus bullatus</name>
    <name type="common">Bubble cone</name>
    <dbReference type="NCBI Taxonomy" id="89438"/>
    <lineage>
        <taxon>Eukaryota</taxon>
        <taxon>Metazoa</taxon>
        <taxon>Spiralia</taxon>
        <taxon>Lophotrochozoa</taxon>
        <taxon>Mollusca</taxon>
        <taxon>Gastropoda</taxon>
        <taxon>Caenogastropoda</taxon>
        <taxon>Neogastropoda</taxon>
        <taxon>Conoidea</taxon>
        <taxon>Conidae</taxon>
        <taxon>Conus</taxon>
        <taxon>Textilia</taxon>
    </lineage>
</organism>
<evidence type="ECO:0000313" key="6">
    <source>
        <dbReference type="EMBL" id="WMI02492.1"/>
    </source>
</evidence>
<feature type="compositionally biased region" description="Basic residues" evidence="4">
    <location>
        <begin position="57"/>
        <end position="73"/>
    </location>
</feature>
<feature type="region of interest" description="Disordered" evidence="4">
    <location>
        <begin position="26"/>
        <end position="73"/>
    </location>
</feature>
<feature type="signal peptide" evidence="5">
    <location>
        <begin position="1"/>
        <end position="22"/>
    </location>
</feature>
<accession>A0AA51B0K2</accession>
<evidence type="ECO:0000256" key="1">
    <source>
        <dbReference type="ARBA" id="ARBA00004613"/>
    </source>
</evidence>
<dbReference type="GO" id="GO:0008200">
    <property type="term" value="F:ion channel inhibitor activity"/>
    <property type="evidence" value="ECO:0007669"/>
    <property type="project" value="InterPro"/>
</dbReference>
<feature type="compositionally biased region" description="Basic and acidic residues" evidence="4">
    <location>
        <begin position="28"/>
        <end position="38"/>
    </location>
</feature>
<keyword evidence="2" id="KW-0964">Secreted</keyword>
<dbReference type="InterPro" id="IPR004214">
    <property type="entry name" value="Conotoxin"/>
</dbReference>
<dbReference type="EMBL" id="OR128454">
    <property type="protein sequence ID" value="WMI02492.1"/>
    <property type="molecule type" value="mRNA"/>
</dbReference>
<keyword evidence="5" id="KW-0732">Signal</keyword>
<evidence type="ECO:0000256" key="2">
    <source>
        <dbReference type="ARBA" id="ARBA00022525"/>
    </source>
</evidence>
<gene>
    <name evidence="6" type="primary">Bu3.12</name>
</gene>
<comment type="subcellular location">
    <subcellularLocation>
        <location evidence="1">Secreted</location>
    </subcellularLocation>
</comment>
<protein>
    <submittedName>
        <fullName evidence="6">Bu3.12 protein</fullName>
    </submittedName>
</protein>